<dbReference type="EMBL" id="QUSZ01006031">
    <property type="protein sequence ID" value="RHY07218.1"/>
    <property type="molecule type" value="Genomic_DNA"/>
</dbReference>
<organism evidence="1 2">
    <name type="scientific">Aphanomyces astaci</name>
    <name type="common">Crayfish plague agent</name>
    <dbReference type="NCBI Taxonomy" id="112090"/>
    <lineage>
        <taxon>Eukaryota</taxon>
        <taxon>Sar</taxon>
        <taxon>Stramenopiles</taxon>
        <taxon>Oomycota</taxon>
        <taxon>Saprolegniomycetes</taxon>
        <taxon>Saprolegniales</taxon>
        <taxon>Verrucalvaceae</taxon>
        <taxon>Aphanomyces</taxon>
    </lineage>
</organism>
<evidence type="ECO:0000313" key="2">
    <source>
        <dbReference type="Proteomes" id="UP000265427"/>
    </source>
</evidence>
<accession>A0A397AN64</accession>
<proteinExistence type="predicted"/>
<dbReference type="Proteomes" id="UP000265427">
    <property type="component" value="Unassembled WGS sequence"/>
</dbReference>
<evidence type="ECO:0008006" key="3">
    <source>
        <dbReference type="Google" id="ProtNLM"/>
    </source>
</evidence>
<dbReference type="AlphaFoldDB" id="A0A397AN64"/>
<gene>
    <name evidence="1" type="ORF">DYB36_009872</name>
</gene>
<evidence type="ECO:0000313" key="1">
    <source>
        <dbReference type="EMBL" id="RHY07218.1"/>
    </source>
</evidence>
<sequence length="254" mass="28774">MYNDTVTMKVYRHIAYCRLNAGPTSFRLRELFPRNYANEDEKDYNEDVFTVELIEHADVYRAVDEPSTDDDDDFASLHEEDEWEMVSHELVHYAETTDLDQCNNVHVPTHQEGIMDNGATAHMTGDLALLHWIVPCKRGVRLADDHALPTLQSISRITQHSDEAVLNFKHDYCAVNVKDHLSIVAKWNDAYLYSMRSELILPGDDDEVNTAEKLGAGLWHARMGHIPAVTMTAVGKATTGEPKQVLKQSHARTA</sequence>
<protein>
    <recommendedName>
        <fullName evidence="3">GAG-pre-integrase domain-containing protein</fullName>
    </recommendedName>
</protein>
<name>A0A397AN64_APHAT</name>
<dbReference type="VEuPathDB" id="FungiDB:H257_08857"/>
<comment type="caution">
    <text evidence="1">The sequence shown here is derived from an EMBL/GenBank/DDBJ whole genome shotgun (WGS) entry which is preliminary data.</text>
</comment>
<reference evidence="1 2" key="1">
    <citation type="submission" date="2018-08" db="EMBL/GenBank/DDBJ databases">
        <title>Aphanomyces genome sequencing and annotation.</title>
        <authorList>
            <person name="Minardi D."/>
            <person name="Oidtmann B."/>
            <person name="Van Der Giezen M."/>
            <person name="Studholme D.J."/>
        </authorList>
    </citation>
    <scope>NUCLEOTIDE SEQUENCE [LARGE SCALE GENOMIC DNA]</scope>
    <source>
        <strain evidence="1 2">Kv</strain>
    </source>
</reference>